<evidence type="ECO:0000256" key="2">
    <source>
        <dbReference type="ARBA" id="ARBA00022737"/>
    </source>
</evidence>
<keyword evidence="3" id="KW-0325">Glycoprotein</keyword>
<dbReference type="SUPFAM" id="SSF69318">
    <property type="entry name" value="Integrin alpha N-terminal domain"/>
    <property type="match status" value="1"/>
</dbReference>
<dbReference type="Pfam" id="PF01839">
    <property type="entry name" value="FG-GAP"/>
    <property type="match status" value="1"/>
</dbReference>
<dbReference type="PANTHER" id="PTHR44103">
    <property type="entry name" value="PROPROTEIN CONVERTASE P"/>
    <property type="match status" value="1"/>
</dbReference>
<dbReference type="Gene3D" id="2.40.128.340">
    <property type="match status" value="1"/>
</dbReference>
<gene>
    <name evidence="6" type="ORF">HNR61_007493</name>
</gene>
<dbReference type="SMART" id="SM00191">
    <property type="entry name" value="Int_alpha"/>
    <property type="match status" value="3"/>
</dbReference>
<name>A0A7W3QQN0_ACTNM</name>
<dbReference type="EMBL" id="JACJIA010000013">
    <property type="protein sequence ID" value="MBA8955811.1"/>
    <property type="molecule type" value="Genomic_DNA"/>
</dbReference>
<organism evidence="6 7">
    <name type="scientific">Actinomadura namibiensis</name>
    <dbReference type="NCBI Taxonomy" id="182080"/>
    <lineage>
        <taxon>Bacteria</taxon>
        <taxon>Bacillati</taxon>
        <taxon>Actinomycetota</taxon>
        <taxon>Actinomycetes</taxon>
        <taxon>Streptosporangiales</taxon>
        <taxon>Thermomonosporaceae</taxon>
        <taxon>Actinomadura</taxon>
    </lineage>
</organism>
<feature type="compositionally biased region" description="Low complexity" evidence="4">
    <location>
        <begin position="35"/>
        <end position="56"/>
    </location>
</feature>
<feature type="region of interest" description="Disordered" evidence="4">
    <location>
        <begin position="29"/>
        <end position="56"/>
    </location>
</feature>
<dbReference type="Proteomes" id="UP000572680">
    <property type="component" value="Unassembled WGS sequence"/>
</dbReference>
<dbReference type="Pfam" id="PF13517">
    <property type="entry name" value="FG-GAP_3"/>
    <property type="match status" value="2"/>
</dbReference>
<evidence type="ECO:0000256" key="1">
    <source>
        <dbReference type="ARBA" id="ARBA00022729"/>
    </source>
</evidence>
<dbReference type="InterPro" id="IPR013519">
    <property type="entry name" value="Int_alpha_beta-p"/>
</dbReference>
<dbReference type="AlphaFoldDB" id="A0A7W3QQN0"/>
<evidence type="ECO:0000313" key="7">
    <source>
        <dbReference type="Proteomes" id="UP000572680"/>
    </source>
</evidence>
<proteinExistence type="predicted"/>
<keyword evidence="1 5" id="KW-0732">Signal</keyword>
<dbReference type="RefSeq" id="WP_182847777.1">
    <property type="nucleotide sequence ID" value="NZ_BAAALP010000079.1"/>
</dbReference>
<evidence type="ECO:0000256" key="3">
    <source>
        <dbReference type="ARBA" id="ARBA00023180"/>
    </source>
</evidence>
<evidence type="ECO:0000256" key="4">
    <source>
        <dbReference type="SAM" id="MobiDB-lite"/>
    </source>
</evidence>
<protein>
    <recommendedName>
        <fullName evidence="8">Integrin-like protein</fullName>
    </recommendedName>
</protein>
<dbReference type="InterPro" id="IPR028994">
    <property type="entry name" value="Integrin_alpha_N"/>
</dbReference>
<feature type="chain" id="PRO_5031297785" description="Integrin-like protein" evidence="5">
    <location>
        <begin position="26"/>
        <end position="481"/>
    </location>
</feature>
<feature type="region of interest" description="Disordered" evidence="4">
    <location>
        <begin position="198"/>
        <end position="232"/>
    </location>
</feature>
<keyword evidence="2" id="KW-0677">Repeat</keyword>
<dbReference type="Gene3D" id="2.130.10.130">
    <property type="entry name" value="Integrin alpha, N-terminal"/>
    <property type="match status" value="2"/>
</dbReference>
<keyword evidence="7" id="KW-1185">Reference proteome</keyword>
<sequence>MRTRTLTASAAAVTVALGTVTAVVANQNGGGGGTTPVAAPTPTPAGGATTPAEKGAAPGDFNGDGYADIADIADGNLYGAVKGRRAAGFVTVVYGGPKGASAARHQIVTNPDGARRGDLFGHTLASADLDHDGRADLVVGQAGASGRVIYGGARGLTARTAVLPGGSFGRVAAGDLDGNGVADLVTTGSRDIRLYLNPGAEPGAPQVSGLPLPSLDQDAPGGPEDDSIRPLVGDFDGDRRTDLLLVHSYRANRGVPHSNLVLRRGTGGGLGPAETFAQPANQAIDSETARTGDVNGDGRTDLVYPVTTRPGDAEAFAVRLGAASGFTDPHHVALNGFGPAAEGAHHGGGLAVGDTDGDGRAEIAVGLGRGEGGGTVLLVRGTGSGPSTGSFQLLGQDGEGVPGTDEKDDRFGQGLAFRDTDGDRRADLVVGVPGENGGEGRLYVFPGTAKGGLTTKGVANINTPALGIAGDSAFLGGDLLF</sequence>
<accession>A0A7W3QQN0</accession>
<dbReference type="PROSITE" id="PS51470">
    <property type="entry name" value="FG_GAP"/>
    <property type="match status" value="1"/>
</dbReference>
<evidence type="ECO:0000313" key="6">
    <source>
        <dbReference type="EMBL" id="MBA8955811.1"/>
    </source>
</evidence>
<dbReference type="PANTHER" id="PTHR44103:SF1">
    <property type="entry name" value="PROPROTEIN CONVERTASE P"/>
    <property type="match status" value="1"/>
</dbReference>
<dbReference type="InterPro" id="IPR013517">
    <property type="entry name" value="FG-GAP"/>
</dbReference>
<feature type="signal peptide" evidence="5">
    <location>
        <begin position="1"/>
        <end position="25"/>
    </location>
</feature>
<comment type="caution">
    <text evidence="6">The sequence shown here is derived from an EMBL/GenBank/DDBJ whole genome shotgun (WGS) entry which is preliminary data.</text>
</comment>
<evidence type="ECO:0008006" key="8">
    <source>
        <dbReference type="Google" id="ProtNLM"/>
    </source>
</evidence>
<reference evidence="6 7" key="1">
    <citation type="submission" date="2020-08" db="EMBL/GenBank/DDBJ databases">
        <title>Genomic Encyclopedia of Type Strains, Phase IV (KMG-IV): sequencing the most valuable type-strain genomes for metagenomic binning, comparative biology and taxonomic classification.</title>
        <authorList>
            <person name="Goeker M."/>
        </authorList>
    </citation>
    <scope>NUCLEOTIDE SEQUENCE [LARGE SCALE GENOMIC DNA]</scope>
    <source>
        <strain evidence="6 7">DSM 44197</strain>
    </source>
</reference>
<evidence type="ECO:0000256" key="5">
    <source>
        <dbReference type="SAM" id="SignalP"/>
    </source>
</evidence>